<evidence type="ECO:0000313" key="2">
    <source>
        <dbReference type="Proteomes" id="UP000639403"/>
    </source>
</evidence>
<name>A0A8H7TZP3_9APHY</name>
<dbReference type="EMBL" id="JADOXO010000249">
    <property type="protein sequence ID" value="KAF9808209.1"/>
    <property type="molecule type" value="Genomic_DNA"/>
</dbReference>
<organism evidence="1 2">
    <name type="scientific">Rhodonia placenta</name>
    <dbReference type="NCBI Taxonomy" id="104341"/>
    <lineage>
        <taxon>Eukaryota</taxon>
        <taxon>Fungi</taxon>
        <taxon>Dikarya</taxon>
        <taxon>Basidiomycota</taxon>
        <taxon>Agaricomycotina</taxon>
        <taxon>Agaricomycetes</taxon>
        <taxon>Polyporales</taxon>
        <taxon>Adustoporiaceae</taxon>
        <taxon>Rhodonia</taxon>
    </lineage>
</organism>
<accession>A0A8H7TZP3</accession>
<evidence type="ECO:0000313" key="1">
    <source>
        <dbReference type="EMBL" id="KAF9808209.1"/>
    </source>
</evidence>
<comment type="caution">
    <text evidence="1">The sequence shown here is derived from an EMBL/GenBank/DDBJ whole genome shotgun (WGS) entry which is preliminary data.</text>
</comment>
<dbReference type="AlphaFoldDB" id="A0A8H7TZP3"/>
<proteinExistence type="predicted"/>
<dbReference type="Proteomes" id="UP000639403">
    <property type="component" value="Unassembled WGS sequence"/>
</dbReference>
<protein>
    <submittedName>
        <fullName evidence="1">Uncharacterized protein</fullName>
    </submittedName>
</protein>
<sequence length="57" mass="6369">MVYISRTSSVGEQLVRGVWATRPNLITVMFCNGTHCWYSIISLLNTSDLVVDFISAC</sequence>
<gene>
    <name evidence="1" type="ORF">IEO21_07951</name>
</gene>
<reference evidence="1" key="1">
    <citation type="submission" date="2020-11" db="EMBL/GenBank/DDBJ databases">
        <authorList>
            <person name="Koelle M."/>
            <person name="Horta M.A.C."/>
            <person name="Nowrousian M."/>
            <person name="Ohm R.A."/>
            <person name="Benz P."/>
            <person name="Pilgard A."/>
        </authorList>
    </citation>
    <scope>NUCLEOTIDE SEQUENCE</scope>
    <source>
        <strain evidence="1">FPRL280</strain>
    </source>
</reference>
<reference evidence="1" key="2">
    <citation type="journal article" name="Front. Microbiol.">
        <title>Degradative Capacity of Two Strains of Rhodonia placenta: From Phenotype to Genotype.</title>
        <authorList>
            <person name="Kolle M."/>
            <person name="Horta M.A.C."/>
            <person name="Nowrousian M."/>
            <person name="Ohm R.A."/>
            <person name="Benz J.P."/>
            <person name="Pilgard A."/>
        </authorList>
    </citation>
    <scope>NUCLEOTIDE SEQUENCE</scope>
    <source>
        <strain evidence="1">FPRL280</strain>
    </source>
</reference>